<feature type="region of interest" description="Disordered" evidence="1">
    <location>
        <begin position="241"/>
        <end position="267"/>
    </location>
</feature>
<keyword evidence="3" id="KW-1185">Reference proteome</keyword>
<organism evidence="2 3">
    <name type="scientific">Sphaceloma murrayae</name>
    <dbReference type="NCBI Taxonomy" id="2082308"/>
    <lineage>
        <taxon>Eukaryota</taxon>
        <taxon>Fungi</taxon>
        <taxon>Dikarya</taxon>
        <taxon>Ascomycota</taxon>
        <taxon>Pezizomycotina</taxon>
        <taxon>Dothideomycetes</taxon>
        <taxon>Dothideomycetidae</taxon>
        <taxon>Myriangiales</taxon>
        <taxon>Elsinoaceae</taxon>
        <taxon>Sphaceloma</taxon>
    </lineage>
</organism>
<evidence type="ECO:0000256" key="1">
    <source>
        <dbReference type="SAM" id="MobiDB-lite"/>
    </source>
</evidence>
<reference evidence="2 3" key="1">
    <citation type="submission" date="2017-06" db="EMBL/GenBank/DDBJ databases">
        <title>Draft genome sequence of a variant of Elsinoe murrayae.</title>
        <authorList>
            <person name="Cheng Q."/>
        </authorList>
    </citation>
    <scope>NUCLEOTIDE SEQUENCE [LARGE SCALE GENOMIC DNA]</scope>
    <source>
        <strain evidence="2 3">CQ-2017a</strain>
    </source>
</reference>
<feature type="compositionally biased region" description="Polar residues" evidence="1">
    <location>
        <begin position="148"/>
        <end position="170"/>
    </location>
</feature>
<feature type="compositionally biased region" description="Basic and acidic residues" evidence="1">
    <location>
        <begin position="252"/>
        <end position="262"/>
    </location>
</feature>
<dbReference type="OrthoDB" id="5325276at2759"/>
<feature type="compositionally biased region" description="Polar residues" evidence="1">
    <location>
        <begin position="78"/>
        <end position="96"/>
    </location>
</feature>
<feature type="compositionally biased region" description="Basic and acidic residues" evidence="1">
    <location>
        <begin position="190"/>
        <end position="201"/>
    </location>
</feature>
<feature type="region of interest" description="Disordered" evidence="1">
    <location>
        <begin position="13"/>
        <end position="216"/>
    </location>
</feature>
<dbReference type="AlphaFoldDB" id="A0A2K1QKH4"/>
<evidence type="ECO:0000313" key="2">
    <source>
        <dbReference type="EMBL" id="PNS15656.1"/>
    </source>
</evidence>
<accession>A0A2K1QKH4</accession>
<dbReference type="EMBL" id="NKHZ01000068">
    <property type="protein sequence ID" value="PNS15656.1"/>
    <property type="molecule type" value="Genomic_DNA"/>
</dbReference>
<comment type="caution">
    <text evidence="2">The sequence shown here is derived from an EMBL/GenBank/DDBJ whole genome shotgun (WGS) entry which is preliminary data.</text>
</comment>
<feature type="compositionally biased region" description="Basic and acidic residues" evidence="1">
    <location>
        <begin position="129"/>
        <end position="147"/>
    </location>
</feature>
<evidence type="ECO:0000313" key="3">
    <source>
        <dbReference type="Proteomes" id="UP000243797"/>
    </source>
</evidence>
<gene>
    <name evidence="2" type="ORF">CAC42_4108</name>
</gene>
<name>A0A2K1QKH4_9PEZI</name>
<sequence length="355" mass="38176">MPGVFRRLKQLLQRKHAAKDGPNSPKSFTPDFGSPPLAAGPPTTVGIAAFVDPSEAKAPDNSLSNARGYGVDGADPSPGTSVRHSPQTQRYEQSGHQPIDPARSGSRDGFSAGSATQPELSDKFGAMGIEEKARTPFDPSTDHRSRDSFGNVTSLTSHNSSPTRSSNQRNDAYRSDHAFGAIPSSTTSPRKSEDVAHDNRRFSIPRKPVADGAVDGRPLSVASSGVSPVHRGADTYVARPVSGNVMEPSGGEWKEAKHDRDNPAGPGYVPLEDSVDTTVHETMAPAVTHETVSRDVHEIRHEEIHREIHTYEIIDRELPILDIQYLPARHFTPGPNGELIEIADPTIHPSPVPAA</sequence>
<protein>
    <submittedName>
        <fullName evidence="2">Uncharacterized protein</fullName>
    </submittedName>
</protein>
<dbReference type="InParanoid" id="A0A2K1QKH4"/>
<proteinExistence type="predicted"/>
<dbReference type="Proteomes" id="UP000243797">
    <property type="component" value="Unassembled WGS sequence"/>
</dbReference>